<name>A0A8J5IFS5_9STRA</name>
<gene>
    <name evidence="1" type="ORF">JG688_00015428</name>
</gene>
<proteinExistence type="predicted"/>
<comment type="caution">
    <text evidence="1">The sequence shown here is derived from an EMBL/GenBank/DDBJ whole genome shotgun (WGS) entry which is preliminary data.</text>
</comment>
<reference evidence="1" key="1">
    <citation type="submission" date="2021-01" db="EMBL/GenBank/DDBJ databases">
        <title>Phytophthora aleatoria, a newly-described species from Pinus radiata is distinct from Phytophthora cactorum isolates based on comparative genomics.</title>
        <authorList>
            <person name="Mcdougal R."/>
            <person name="Panda P."/>
            <person name="Williams N."/>
            <person name="Studholme D.J."/>
        </authorList>
    </citation>
    <scope>NUCLEOTIDE SEQUENCE</scope>
    <source>
        <strain evidence="1">NZFS 4037</strain>
    </source>
</reference>
<evidence type="ECO:0000313" key="1">
    <source>
        <dbReference type="EMBL" id="KAG6947690.1"/>
    </source>
</evidence>
<dbReference type="Proteomes" id="UP000709295">
    <property type="component" value="Unassembled WGS sequence"/>
</dbReference>
<protein>
    <submittedName>
        <fullName evidence="1">Uncharacterized protein</fullName>
    </submittedName>
</protein>
<sequence>MIIHKVQGLTGNQVVFHCNSISSVAFAYVALPQVRRRTSIILTQPLVYDKLTTPPDRVTLFEAEELRVTEAVAATTERSVQIVPAMQEVTQAANQAALPRS</sequence>
<keyword evidence="2" id="KW-1185">Reference proteome</keyword>
<dbReference type="AlphaFoldDB" id="A0A8J5IFS5"/>
<organism evidence="1 2">
    <name type="scientific">Phytophthora aleatoria</name>
    <dbReference type="NCBI Taxonomy" id="2496075"/>
    <lineage>
        <taxon>Eukaryota</taxon>
        <taxon>Sar</taxon>
        <taxon>Stramenopiles</taxon>
        <taxon>Oomycota</taxon>
        <taxon>Peronosporomycetes</taxon>
        <taxon>Peronosporales</taxon>
        <taxon>Peronosporaceae</taxon>
        <taxon>Phytophthora</taxon>
    </lineage>
</organism>
<dbReference type="EMBL" id="JAENGY010001671">
    <property type="protein sequence ID" value="KAG6947690.1"/>
    <property type="molecule type" value="Genomic_DNA"/>
</dbReference>
<accession>A0A8J5IFS5</accession>
<evidence type="ECO:0000313" key="2">
    <source>
        <dbReference type="Proteomes" id="UP000709295"/>
    </source>
</evidence>